<keyword evidence="1" id="KW-1133">Transmembrane helix</keyword>
<accession>A0ABV5X2M5</accession>
<protein>
    <submittedName>
        <fullName evidence="2">Uncharacterized protein</fullName>
    </submittedName>
</protein>
<keyword evidence="1" id="KW-0812">Transmembrane</keyword>
<evidence type="ECO:0000256" key="1">
    <source>
        <dbReference type="SAM" id="Phobius"/>
    </source>
</evidence>
<dbReference type="Proteomes" id="UP001589707">
    <property type="component" value="Unassembled WGS sequence"/>
</dbReference>
<keyword evidence="1" id="KW-0472">Membrane</keyword>
<dbReference type="EMBL" id="JBHMAU010000065">
    <property type="protein sequence ID" value="MFB9776685.1"/>
    <property type="molecule type" value="Genomic_DNA"/>
</dbReference>
<feature type="transmembrane region" description="Helical" evidence="1">
    <location>
        <begin position="20"/>
        <end position="45"/>
    </location>
</feature>
<reference evidence="2 3" key="1">
    <citation type="submission" date="2024-09" db="EMBL/GenBank/DDBJ databases">
        <authorList>
            <person name="Sun Q."/>
            <person name="Mori K."/>
        </authorList>
    </citation>
    <scope>NUCLEOTIDE SEQUENCE [LARGE SCALE GENOMIC DNA]</scope>
    <source>
        <strain evidence="2 3">JCM 11683</strain>
    </source>
</reference>
<evidence type="ECO:0000313" key="3">
    <source>
        <dbReference type="Proteomes" id="UP001589707"/>
    </source>
</evidence>
<proteinExistence type="predicted"/>
<comment type="caution">
    <text evidence="2">The sequence shown here is derived from an EMBL/GenBank/DDBJ whole genome shotgun (WGS) entry which is preliminary data.</text>
</comment>
<name>A0ABV5X2M5_9MICO</name>
<feature type="transmembrane region" description="Helical" evidence="1">
    <location>
        <begin position="80"/>
        <end position="102"/>
    </location>
</feature>
<feature type="transmembrane region" description="Helical" evidence="1">
    <location>
        <begin position="57"/>
        <end position="74"/>
    </location>
</feature>
<organism evidence="2 3">
    <name type="scientific">Brevibacterium otitidis</name>
    <dbReference type="NCBI Taxonomy" id="53364"/>
    <lineage>
        <taxon>Bacteria</taxon>
        <taxon>Bacillati</taxon>
        <taxon>Actinomycetota</taxon>
        <taxon>Actinomycetes</taxon>
        <taxon>Micrococcales</taxon>
        <taxon>Brevibacteriaceae</taxon>
        <taxon>Brevibacterium</taxon>
    </lineage>
</organism>
<sequence length="105" mass="10881">MLEAGWLIIDQRSLTALGSFQAGVVVVVLLSIGVGLIAEIVMFAAPVADILDIVHQSLGAVLVGSVLVVMPIRYPEQPRMLIHEAAGVVCGTGLIIVGARLVGIV</sequence>
<evidence type="ECO:0000313" key="2">
    <source>
        <dbReference type="EMBL" id="MFB9776685.1"/>
    </source>
</evidence>
<dbReference type="RefSeq" id="WP_376840538.1">
    <property type="nucleotide sequence ID" value="NZ_JBHMAU010000065.1"/>
</dbReference>
<gene>
    <name evidence="2" type="ORF">ACFFN1_09785</name>
</gene>
<keyword evidence="3" id="KW-1185">Reference proteome</keyword>